<gene>
    <name evidence="2" type="ORF">CUESP1_3268</name>
</gene>
<dbReference type="InterPro" id="IPR004879">
    <property type="entry name" value="Ssp411-like_TRX"/>
</dbReference>
<dbReference type="RefSeq" id="WP_109840739.1">
    <property type="nucleotide sequence ID" value="NZ_LT669839.1"/>
</dbReference>
<dbReference type="AlphaFoldDB" id="A0A1M4PSY3"/>
<dbReference type="CDD" id="cd02955">
    <property type="entry name" value="SSP411"/>
    <property type="match status" value="1"/>
</dbReference>
<dbReference type="GO" id="GO:0005975">
    <property type="term" value="P:carbohydrate metabolic process"/>
    <property type="evidence" value="ECO:0007669"/>
    <property type="project" value="InterPro"/>
</dbReference>
<reference evidence="2 3" key="1">
    <citation type="submission" date="2016-11" db="EMBL/GenBank/DDBJ databases">
        <authorList>
            <person name="Manzoor S."/>
        </authorList>
    </citation>
    <scope>NUCLEOTIDE SEQUENCE [LARGE SCALE GENOMIC DNA]</scope>
    <source>
        <strain evidence="2">Clostridium ultunense strain Esp</strain>
    </source>
</reference>
<protein>
    <recommendedName>
        <fullName evidence="1">Spermatogenesis-associated protein 20-like TRX domain-containing protein</fullName>
    </recommendedName>
</protein>
<proteinExistence type="predicted"/>
<dbReference type="PANTHER" id="PTHR42899">
    <property type="entry name" value="SPERMATOGENESIS-ASSOCIATED PROTEIN 20"/>
    <property type="match status" value="1"/>
</dbReference>
<accession>A0A1M4PSY3</accession>
<dbReference type="Gene3D" id="1.50.10.10">
    <property type="match status" value="2"/>
</dbReference>
<dbReference type="PANTHER" id="PTHR42899:SF1">
    <property type="entry name" value="SPERMATOGENESIS-ASSOCIATED PROTEIN 20"/>
    <property type="match status" value="1"/>
</dbReference>
<dbReference type="PIRSF" id="PIRSF006402">
    <property type="entry name" value="UCP006402_thioredoxin"/>
    <property type="match status" value="1"/>
</dbReference>
<dbReference type="Pfam" id="PF03190">
    <property type="entry name" value="Thioredox_DsbH"/>
    <property type="match status" value="1"/>
</dbReference>
<dbReference type="InterPro" id="IPR012341">
    <property type="entry name" value="6hp_glycosidase-like_sf"/>
</dbReference>
<dbReference type="Gene3D" id="3.40.30.10">
    <property type="entry name" value="Glutaredoxin"/>
    <property type="match status" value="1"/>
</dbReference>
<name>A0A1M4PSY3_9FIRM</name>
<evidence type="ECO:0000313" key="2">
    <source>
        <dbReference type="EMBL" id="SHD78593.1"/>
    </source>
</evidence>
<dbReference type="InterPro" id="IPR008928">
    <property type="entry name" value="6-hairpin_glycosidase_sf"/>
</dbReference>
<dbReference type="SUPFAM" id="SSF48208">
    <property type="entry name" value="Six-hairpin glycosidases"/>
    <property type="match status" value="1"/>
</dbReference>
<organism evidence="2 3">
    <name type="scientific">[Clostridium] ultunense Esp</name>
    <dbReference type="NCBI Taxonomy" id="1288971"/>
    <lineage>
        <taxon>Bacteria</taxon>
        <taxon>Bacillati</taxon>
        <taxon>Bacillota</taxon>
        <taxon>Tissierellia</taxon>
        <taxon>Tissierellales</taxon>
        <taxon>Tepidimicrobiaceae</taxon>
        <taxon>Schnuerera</taxon>
    </lineage>
</organism>
<evidence type="ECO:0000259" key="1">
    <source>
        <dbReference type="Pfam" id="PF03190"/>
    </source>
</evidence>
<keyword evidence="3" id="KW-1185">Reference proteome</keyword>
<feature type="domain" description="Spermatogenesis-associated protein 20-like TRX" evidence="1">
    <location>
        <begin position="10"/>
        <end position="169"/>
    </location>
</feature>
<dbReference type="SUPFAM" id="SSF52833">
    <property type="entry name" value="Thioredoxin-like"/>
    <property type="match status" value="1"/>
</dbReference>
<dbReference type="InterPro" id="IPR036249">
    <property type="entry name" value="Thioredoxin-like_sf"/>
</dbReference>
<dbReference type="OrthoDB" id="9762614at2"/>
<dbReference type="Proteomes" id="UP000245423">
    <property type="component" value="Chromosome 1"/>
</dbReference>
<sequence length="597" mass="69721">MNEMDNRNSNKLIYEKSPYLLQHAYNPINWQSWGEEAFQKAKKKDKPVFLSIGYSTCRWCHNMNRESFQDEEVANILNEHFVPIKVDREERPDIDKVYITFAEALTGTAGWPLTLLLTPDGKPFFAGTYFPKRSKRGLTGLIELLTKVKETWKERKEDIIEESHYILKEVDSRYNSYSKGNIDKDILKMTKEELEETYDEANGGFSYRPKFPLPQYILFLLEYGYNMDDEKAINMAETTLDNMYKGGIFDHIGFGFYRYSVDEKWLVPHFEKMLYDNALLAITYIKAYEMTKKLHYKEIGEKIFEFLLRDMVSEEGGFYSALDAETEGEEGKYYVFEYDEIIDLLGEEFGELYTNYYDITEEGNFEGKSIPNLIGKDLDSIKELDMNKLNSMRDMILSYRDKRVKPHRDEKILTSWNGLAIAALAYGGKVLKKDLFIKRAKEAADFIISNSIDEKGYLLSTHIDGESYNYGFLEDYAFFIYGLLTLYQATEDKTYLEISKKLKDDMMKLFWDEEDGGFYYYSHISEQLILRPKDFYDGAIPSGNSFAALSLQKLSNIIKDEEIYDKLNQVFYTIGDNINKNPTAYIYSILAFTSFSL</sequence>
<evidence type="ECO:0000313" key="3">
    <source>
        <dbReference type="Proteomes" id="UP000245423"/>
    </source>
</evidence>
<dbReference type="EMBL" id="LT669839">
    <property type="protein sequence ID" value="SHD78593.1"/>
    <property type="molecule type" value="Genomic_DNA"/>
</dbReference>
<dbReference type="InterPro" id="IPR024705">
    <property type="entry name" value="Ssp411"/>
</dbReference>